<comment type="subcellular location">
    <subcellularLocation>
        <location evidence="1">Endoplasmic reticulum</location>
    </subcellularLocation>
    <subcellularLocation>
        <location evidence="3">Golgi apparatus</location>
    </subcellularLocation>
    <subcellularLocation>
        <location evidence="2">Lysosome</location>
    </subcellularLocation>
    <subcellularLocation>
        <location evidence="4">Secreted</location>
    </subcellularLocation>
</comment>
<evidence type="ECO:0000256" key="18">
    <source>
        <dbReference type="ARBA" id="ARBA00023228"/>
    </source>
</evidence>
<dbReference type="EMBL" id="CP089982">
    <property type="protein sequence ID" value="WXA99007.1"/>
    <property type="molecule type" value="Genomic_DNA"/>
</dbReference>
<gene>
    <name evidence="22" type="ORF">LZC95_19570</name>
</gene>
<keyword evidence="14" id="KW-0333">Golgi apparatus</keyword>
<dbReference type="Pfam" id="PF04389">
    <property type="entry name" value="Peptidase_M28"/>
    <property type="match status" value="1"/>
</dbReference>
<evidence type="ECO:0000256" key="11">
    <source>
        <dbReference type="ARBA" id="ARBA00022801"/>
    </source>
</evidence>
<evidence type="ECO:0000259" key="21">
    <source>
        <dbReference type="Pfam" id="PF04389"/>
    </source>
</evidence>
<evidence type="ECO:0000256" key="19">
    <source>
        <dbReference type="ARBA" id="ARBA00025833"/>
    </source>
</evidence>
<dbReference type="RefSeq" id="WP_394849637.1">
    <property type="nucleotide sequence ID" value="NZ_CP089982.1"/>
</dbReference>
<protein>
    <recommendedName>
        <fullName evidence="5">Carboxypeptidase Q</fullName>
    </recommendedName>
    <alternativeName>
        <fullName evidence="20">Plasma glutamate carboxypeptidase</fullName>
    </alternativeName>
</protein>
<evidence type="ECO:0000256" key="10">
    <source>
        <dbReference type="ARBA" id="ARBA00022729"/>
    </source>
</evidence>
<keyword evidence="17" id="KW-0325">Glycoprotein</keyword>
<accession>A0ABZ2KMV5</accession>
<dbReference type="Gene3D" id="3.50.30.30">
    <property type="match status" value="1"/>
</dbReference>
<keyword evidence="6" id="KW-0964">Secreted</keyword>
<keyword evidence="18" id="KW-0458">Lysosome</keyword>
<evidence type="ECO:0000256" key="5">
    <source>
        <dbReference type="ARBA" id="ARBA00014116"/>
    </source>
</evidence>
<keyword evidence="13" id="KW-0862">Zinc</keyword>
<keyword evidence="23" id="KW-1185">Reference proteome</keyword>
<organism evidence="22 23">
    <name type="scientific">Pendulispora brunnea</name>
    <dbReference type="NCBI Taxonomy" id="2905690"/>
    <lineage>
        <taxon>Bacteria</taxon>
        <taxon>Pseudomonadati</taxon>
        <taxon>Myxococcota</taxon>
        <taxon>Myxococcia</taxon>
        <taxon>Myxococcales</taxon>
        <taxon>Sorangiineae</taxon>
        <taxon>Pendulisporaceae</taxon>
        <taxon>Pendulispora</taxon>
    </lineage>
</organism>
<evidence type="ECO:0000256" key="7">
    <source>
        <dbReference type="ARBA" id="ARBA00022645"/>
    </source>
</evidence>
<comment type="subunit">
    <text evidence="19">Homodimer. The monomeric form is inactive while the homodimer is active.</text>
</comment>
<evidence type="ECO:0000256" key="8">
    <source>
        <dbReference type="ARBA" id="ARBA00022670"/>
    </source>
</evidence>
<dbReference type="InterPro" id="IPR039866">
    <property type="entry name" value="CPQ"/>
</dbReference>
<dbReference type="PANTHER" id="PTHR12053:SF3">
    <property type="entry name" value="CARBOXYPEPTIDASE Q"/>
    <property type="match status" value="1"/>
</dbReference>
<evidence type="ECO:0000256" key="15">
    <source>
        <dbReference type="ARBA" id="ARBA00023049"/>
    </source>
</evidence>
<evidence type="ECO:0000256" key="13">
    <source>
        <dbReference type="ARBA" id="ARBA00022833"/>
    </source>
</evidence>
<evidence type="ECO:0000256" key="6">
    <source>
        <dbReference type="ARBA" id="ARBA00022525"/>
    </source>
</evidence>
<keyword evidence="7" id="KW-0121">Carboxypeptidase</keyword>
<evidence type="ECO:0000256" key="4">
    <source>
        <dbReference type="ARBA" id="ARBA00004613"/>
    </source>
</evidence>
<keyword evidence="9" id="KW-0479">Metal-binding</keyword>
<evidence type="ECO:0000256" key="2">
    <source>
        <dbReference type="ARBA" id="ARBA00004371"/>
    </source>
</evidence>
<evidence type="ECO:0000313" key="22">
    <source>
        <dbReference type="EMBL" id="WXA99007.1"/>
    </source>
</evidence>
<proteinExistence type="predicted"/>
<dbReference type="InterPro" id="IPR007484">
    <property type="entry name" value="Peptidase_M28"/>
</dbReference>
<evidence type="ECO:0000256" key="9">
    <source>
        <dbReference type="ARBA" id="ARBA00022723"/>
    </source>
</evidence>
<evidence type="ECO:0000256" key="20">
    <source>
        <dbReference type="ARBA" id="ARBA00033328"/>
    </source>
</evidence>
<dbReference type="SUPFAM" id="SSF53187">
    <property type="entry name" value="Zn-dependent exopeptidases"/>
    <property type="match status" value="1"/>
</dbReference>
<dbReference type="Gene3D" id="3.40.630.10">
    <property type="entry name" value="Zn peptidases"/>
    <property type="match status" value="1"/>
</dbReference>
<evidence type="ECO:0000256" key="3">
    <source>
        <dbReference type="ARBA" id="ARBA00004555"/>
    </source>
</evidence>
<evidence type="ECO:0000256" key="16">
    <source>
        <dbReference type="ARBA" id="ARBA00023145"/>
    </source>
</evidence>
<keyword evidence="11" id="KW-0378">Hydrolase</keyword>
<dbReference type="PANTHER" id="PTHR12053">
    <property type="entry name" value="PROTEASE FAMILY M28 PLASMA GLUTAMATE CARBOXYPEPTIDASE-RELATED"/>
    <property type="match status" value="1"/>
</dbReference>
<keyword evidence="8" id="KW-0645">Protease</keyword>
<reference evidence="22 23" key="1">
    <citation type="submission" date="2021-12" db="EMBL/GenBank/DDBJ databases">
        <title>Discovery of the Pendulisporaceae a myxobacterial family with distinct sporulation behavior and unique specialized metabolism.</title>
        <authorList>
            <person name="Garcia R."/>
            <person name="Popoff A."/>
            <person name="Bader C.D."/>
            <person name="Loehr J."/>
            <person name="Walesch S."/>
            <person name="Walt C."/>
            <person name="Boldt J."/>
            <person name="Bunk B."/>
            <person name="Haeckl F.J.F.P.J."/>
            <person name="Gunesch A.P."/>
            <person name="Birkelbach J."/>
            <person name="Nuebel U."/>
            <person name="Pietschmann T."/>
            <person name="Bach T."/>
            <person name="Mueller R."/>
        </authorList>
    </citation>
    <scope>NUCLEOTIDE SEQUENCE [LARGE SCALE GENOMIC DNA]</scope>
    <source>
        <strain evidence="22 23">MSr12523</strain>
    </source>
</reference>
<evidence type="ECO:0000256" key="17">
    <source>
        <dbReference type="ARBA" id="ARBA00023180"/>
    </source>
</evidence>
<evidence type="ECO:0000313" key="23">
    <source>
        <dbReference type="Proteomes" id="UP001379533"/>
    </source>
</evidence>
<sequence length="442" mass="46640">MDTVPSIPHLDRLIDLARKECRAFEHLEKLCELCADEGPRMPCTPGDVAAIAWAKATMLDAGLANVHAETVTAPVWTRGEKEERCMIVEPRTLDLEIAALGGSAGTPAEGIFEEVIAFSSLEALDAAPIDEVKGKIVYLNHPIQYLPDGTGYDAASSEVRISGPSRAANKDAMGLLMRSANLSAAAQAGALTYGRARHIPVAALAVKSFAALDNFLRKGARVRIRLTLSCFNLPPGESANVIGEVVGSDLAEEIVLLGAHLDSWDLGQGAFDGAGCAIAIEVARLIAALPHRPRRTVRTVLFANKEMGTSGGLAYASAHTAEAPRHVVALEADQGGGVPLTLRVPALAGEHALTKALCENIAPLGIALDSGTSRGADDIAPLRQLGVPIVDVLQDTSLYLQLRHTEGDVLEVVERADLETATLAFAVAVWVLANAEGDFRVK</sequence>
<keyword evidence="10" id="KW-0732">Signal</keyword>
<keyword evidence="15" id="KW-0482">Metalloprotease</keyword>
<feature type="domain" description="Peptidase M28" evidence="21">
    <location>
        <begin position="240"/>
        <end position="424"/>
    </location>
</feature>
<evidence type="ECO:0000256" key="14">
    <source>
        <dbReference type="ARBA" id="ARBA00023034"/>
    </source>
</evidence>
<name>A0ABZ2KMV5_9BACT</name>
<dbReference type="Proteomes" id="UP001379533">
    <property type="component" value="Chromosome"/>
</dbReference>
<evidence type="ECO:0000256" key="1">
    <source>
        <dbReference type="ARBA" id="ARBA00004240"/>
    </source>
</evidence>
<evidence type="ECO:0000256" key="12">
    <source>
        <dbReference type="ARBA" id="ARBA00022824"/>
    </source>
</evidence>
<keyword evidence="16" id="KW-0865">Zymogen</keyword>
<keyword evidence="12" id="KW-0256">Endoplasmic reticulum</keyword>